<dbReference type="Gene3D" id="3.20.20.100">
    <property type="entry name" value="NADP-dependent oxidoreductase domain"/>
    <property type="match status" value="1"/>
</dbReference>
<evidence type="ECO:0000256" key="1">
    <source>
        <dbReference type="ARBA" id="ARBA00023002"/>
    </source>
</evidence>
<dbReference type="PANTHER" id="PTHR43364:SF5">
    <property type="entry name" value="REDUCTASE"/>
    <property type="match status" value="1"/>
</dbReference>
<proteinExistence type="predicted"/>
<dbReference type="Proteomes" id="UP000005384">
    <property type="component" value="Unassembled WGS sequence"/>
</dbReference>
<dbReference type="GO" id="GO:0016491">
    <property type="term" value="F:oxidoreductase activity"/>
    <property type="evidence" value="ECO:0007669"/>
    <property type="project" value="UniProtKB-KW"/>
</dbReference>
<dbReference type="AlphaFoldDB" id="G5ILZ3"/>
<sequence>MEYKYLGRTGMRVSSLCLGTMNFGSTTTEEEAFQIMDAALEAGINFFDTANNYGFLTGDQGITERIIGRWFAQGGGRRERVILATKVHEDMHDENDGPNTVPGLSIYKVRRHFEASLKRLQTDHVEVYYMHHVDRRVSWEEKWDAFQNLYERGMIDYIGASNFPAWEIARAQGEAKARHFMGISVEQDKYNLACRLPELELLPACREYGIGVTTWSPLEGGLLSGKGAETLRKKNNAALEQKYGPQLAQYKKICGEAGLEEADVALAWLLHNPIVTSPIIGARTLEQMEKSIRAMEIKLDDDMLRALDEVFPGPGGEAPEAYAW</sequence>
<dbReference type="Pfam" id="PF00248">
    <property type="entry name" value="Aldo_ket_red"/>
    <property type="match status" value="1"/>
</dbReference>
<dbReference type="EMBL" id="ADLN01000120">
    <property type="protein sequence ID" value="EHI57412.1"/>
    <property type="molecule type" value="Genomic_DNA"/>
</dbReference>
<dbReference type="InterPro" id="IPR036812">
    <property type="entry name" value="NAD(P)_OxRdtase_dom_sf"/>
</dbReference>
<dbReference type="RefSeq" id="WP_006782509.1">
    <property type="nucleotide sequence ID" value="NZ_JH379029.1"/>
</dbReference>
<dbReference type="FunFam" id="3.20.20.100:FF:000004">
    <property type="entry name" value="Oxidoreductase, aldo/keto reductase"/>
    <property type="match status" value="1"/>
</dbReference>
<dbReference type="InterPro" id="IPR050523">
    <property type="entry name" value="AKR_Detox_Biosynth"/>
</dbReference>
<dbReference type="SUPFAM" id="SSF51430">
    <property type="entry name" value="NAD(P)-linked oxidoreductase"/>
    <property type="match status" value="1"/>
</dbReference>
<dbReference type="CDD" id="cd19087">
    <property type="entry name" value="AKR_AKR12A1_B1_C1"/>
    <property type="match status" value="1"/>
</dbReference>
<evidence type="ECO:0000313" key="4">
    <source>
        <dbReference type="Proteomes" id="UP000005384"/>
    </source>
</evidence>
<dbReference type="InterPro" id="IPR023210">
    <property type="entry name" value="NADP_OxRdtase_dom"/>
</dbReference>
<dbReference type="OrthoDB" id="9804790at2"/>
<evidence type="ECO:0000259" key="2">
    <source>
        <dbReference type="Pfam" id="PF00248"/>
    </source>
</evidence>
<protein>
    <recommendedName>
        <fullName evidence="2">NADP-dependent oxidoreductase domain-containing protein</fullName>
    </recommendedName>
</protein>
<accession>G5ILZ3</accession>
<dbReference type="PATRIC" id="fig|742737.3.peg.4507"/>
<feature type="domain" description="NADP-dependent oxidoreductase" evidence="2">
    <location>
        <begin position="16"/>
        <end position="310"/>
    </location>
</feature>
<dbReference type="HOGENOM" id="CLU_023205_2_0_9"/>
<evidence type="ECO:0000313" key="3">
    <source>
        <dbReference type="EMBL" id="EHI57412.1"/>
    </source>
</evidence>
<keyword evidence="4" id="KW-1185">Reference proteome</keyword>
<name>G5ILZ3_9FIRM</name>
<comment type="caution">
    <text evidence="3">The sequence shown here is derived from an EMBL/GenBank/DDBJ whole genome shotgun (WGS) entry which is preliminary data.</text>
</comment>
<gene>
    <name evidence="3" type="ORF">HMPREF9473_04521</name>
</gene>
<reference evidence="3 4" key="1">
    <citation type="submission" date="2011-08" db="EMBL/GenBank/DDBJ databases">
        <title>The Genome Sequence of Clostridium hathewayi WAL-18680.</title>
        <authorList>
            <consortium name="The Broad Institute Genome Sequencing Platform"/>
            <person name="Earl A."/>
            <person name="Ward D."/>
            <person name="Feldgarden M."/>
            <person name="Gevers D."/>
            <person name="Finegold S.M."/>
            <person name="Summanen P.H."/>
            <person name="Molitoris D.R."/>
            <person name="Song M."/>
            <person name="Daigneault M."/>
            <person name="Allen-Vercoe E."/>
            <person name="Young S.K."/>
            <person name="Zeng Q."/>
            <person name="Gargeya S."/>
            <person name="Fitzgerald M."/>
            <person name="Haas B."/>
            <person name="Abouelleil A."/>
            <person name="Alvarado L."/>
            <person name="Arachchi H.M."/>
            <person name="Berlin A."/>
            <person name="Brown A."/>
            <person name="Chapman S.B."/>
            <person name="Chen Z."/>
            <person name="Dunbar C."/>
            <person name="Freedman E."/>
            <person name="Gearin G."/>
            <person name="Gellesch M."/>
            <person name="Goldberg J."/>
            <person name="Griggs A."/>
            <person name="Gujja S."/>
            <person name="Heiman D."/>
            <person name="Howarth C."/>
            <person name="Larson L."/>
            <person name="Lui A."/>
            <person name="MacDonald P.J.P."/>
            <person name="Montmayeur A."/>
            <person name="Murphy C."/>
            <person name="Neiman D."/>
            <person name="Pearson M."/>
            <person name="Priest M."/>
            <person name="Roberts A."/>
            <person name="Saif S."/>
            <person name="Shea T."/>
            <person name="Shenoy N."/>
            <person name="Sisk P."/>
            <person name="Stolte C."/>
            <person name="Sykes S."/>
            <person name="Wortman J."/>
            <person name="Nusbaum C."/>
            <person name="Birren B."/>
        </authorList>
    </citation>
    <scope>NUCLEOTIDE SEQUENCE [LARGE SCALE GENOMIC DNA]</scope>
    <source>
        <strain evidence="3 4">WAL-18680</strain>
    </source>
</reference>
<dbReference type="PANTHER" id="PTHR43364">
    <property type="entry name" value="NADH-SPECIFIC METHYLGLYOXAL REDUCTASE-RELATED"/>
    <property type="match status" value="1"/>
</dbReference>
<keyword evidence="1" id="KW-0560">Oxidoreductase</keyword>
<dbReference type="GO" id="GO:0005829">
    <property type="term" value="C:cytosol"/>
    <property type="evidence" value="ECO:0007669"/>
    <property type="project" value="TreeGrafter"/>
</dbReference>
<organism evidence="3 4">
    <name type="scientific">Hungatella hathewayi WAL-18680</name>
    <dbReference type="NCBI Taxonomy" id="742737"/>
    <lineage>
        <taxon>Bacteria</taxon>
        <taxon>Bacillati</taxon>
        <taxon>Bacillota</taxon>
        <taxon>Clostridia</taxon>
        <taxon>Lachnospirales</taxon>
        <taxon>Lachnospiraceae</taxon>
        <taxon>Hungatella</taxon>
    </lineage>
</organism>